<dbReference type="SUPFAM" id="SSF47413">
    <property type="entry name" value="lambda repressor-like DNA-binding domains"/>
    <property type="match status" value="1"/>
</dbReference>
<dbReference type="EMBL" id="WNJQ01000014">
    <property type="protein sequence ID" value="MBC9826243.1"/>
    <property type="molecule type" value="Genomic_DNA"/>
</dbReference>
<evidence type="ECO:0000259" key="3">
    <source>
        <dbReference type="PROSITE" id="PS50943"/>
    </source>
</evidence>
<dbReference type="InterPro" id="IPR010982">
    <property type="entry name" value="Lambda_DNA-bd_dom_sf"/>
</dbReference>
<dbReference type="PROSITE" id="PS50943">
    <property type="entry name" value="HTH_CROC1"/>
    <property type="match status" value="1"/>
</dbReference>
<dbReference type="PANTHER" id="PTHR46558:SF4">
    <property type="entry name" value="DNA-BIDING PHAGE PROTEIN"/>
    <property type="match status" value="1"/>
</dbReference>
<dbReference type="Proteomes" id="UP000638836">
    <property type="component" value="Unassembled WGS sequence"/>
</dbReference>
<dbReference type="PANTHER" id="PTHR46558">
    <property type="entry name" value="TRACRIPTIONAL REGULATORY PROTEIN-RELATED-RELATED"/>
    <property type="match status" value="1"/>
</dbReference>
<feature type="domain" description="HTH cro/C1-type" evidence="3">
    <location>
        <begin position="30"/>
        <end position="84"/>
    </location>
</feature>
<evidence type="ECO:0000313" key="5">
    <source>
        <dbReference type="Proteomes" id="UP000638836"/>
    </source>
</evidence>
<gene>
    <name evidence="4" type="ORF">GLO26_10655</name>
</gene>
<comment type="caution">
    <text evidence="4">The sequence shown here is derived from an EMBL/GenBank/DDBJ whole genome shotgun (WGS) entry which is preliminary data.</text>
</comment>
<keyword evidence="2" id="KW-0175">Coiled coil</keyword>
<protein>
    <submittedName>
        <fullName evidence="4">Helix-turn-helix domain-containing protein</fullName>
    </submittedName>
</protein>
<dbReference type="SMART" id="SM00530">
    <property type="entry name" value="HTH_XRE"/>
    <property type="match status" value="1"/>
</dbReference>
<dbReference type="Gene3D" id="1.10.260.40">
    <property type="entry name" value="lambda repressor-like DNA-binding domains"/>
    <property type="match status" value="1"/>
</dbReference>
<accession>A0ABR7TE53</accession>
<evidence type="ECO:0000256" key="1">
    <source>
        <dbReference type="ARBA" id="ARBA00023125"/>
    </source>
</evidence>
<dbReference type="Pfam" id="PF01381">
    <property type="entry name" value="HTH_3"/>
    <property type="match status" value="1"/>
</dbReference>
<feature type="coiled-coil region" evidence="2">
    <location>
        <begin position="16"/>
        <end position="43"/>
    </location>
</feature>
<name>A0ABR7TE53_9LACT</name>
<sequence>MISMKWTDVKKDISSISQEDKNLIELTALLASLRREKNMTQKELAEKVHVSQAQIARVENFSYAPSLKTITRIADGLNLELTFIDKTTKELVKN</sequence>
<evidence type="ECO:0000256" key="2">
    <source>
        <dbReference type="SAM" id="Coils"/>
    </source>
</evidence>
<organism evidence="4 5">
    <name type="scientific">Carnobacterium inhibens</name>
    <dbReference type="NCBI Taxonomy" id="147709"/>
    <lineage>
        <taxon>Bacteria</taxon>
        <taxon>Bacillati</taxon>
        <taxon>Bacillota</taxon>
        <taxon>Bacilli</taxon>
        <taxon>Lactobacillales</taxon>
        <taxon>Carnobacteriaceae</taxon>
        <taxon>Carnobacterium</taxon>
    </lineage>
</organism>
<keyword evidence="1" id="KW-0238">DNA-binding</keyword>
<keyword evidence="5" id="KW-1185">Reference proteome</keyword>
<reference evidence="4 5" key="1">
    <citation type="journal article" date="2020" name="Microorganisms">
        <title>New Insight into Antimicrobial Compounds from Food and Marine-Sourced Carnobacterium Species through Phenotype and Genome Analyses.</title>
        <authorList>
            <person name="Begrem S."/>
            <person name="Ivaniuk F."/>
            <person name="Gigout-Chevalier F."/>
            <person name="Kolypczuk L."/>
            <person name="Bonnetot S."/>
            <person name="Leroi F."/>
            <person name="Grovel O."/>
            <person name="Delbarre-Ladrat C."/>
            <person name="Passerini D."/>
        </authorList>
    </citation>
    <scope>NUCLEOTIDE SEQUENCE [LARGE SCALE GENOMIC DNA]</scope>
    <source>
        <strain evidence="4 5">MIP2551</strain>
    </source>
</reference>
<dbReference type="InterPro" id="IPR001387">
    <property type="entry name" value="Cro/C1-type_HTH"/>
</dbReference>
<dbReference type="CDD" id="cd00093">
    <property type="entry name" value="HTH_XRE"/>
    <property type="match status" value="1"/>
</dbReference>
<evidence type="ECO:0000313" key="4">
    <source>
        <dbReference type="EMBL" id="MBC9826243.1"/>
    </source>
</evidence>
<proteinExistence type="predicted"/>